<proteinExistence type="predicted"/>
<reference evidence="1" key="1">
    <citation type="submission" date="2019-02" db="EMBL/GenBank/DDBJ databases">
        <authorList>
            <person name="Bachy C."/>
            <person name="Yung C.-M."/>
            <person name="Roux S."/>
            <person name="Sullivan M.B."/>
            <person name="Worden A.Z."/>
        </authorList>
    </citation>
    <scope>NUCLEOTIDE SEQUENCE</scope>
    <source>
        <strain evidence="1">BII-V2</strain>
    </source>
</reference>
<dbReference type="EMBL" id="MK522038">
    <property type="protein sequence ID" value="QOR60429.1"/>
    <property type="molecule type" value="Genomic_DNA"/>
</dbReference>
<accession>A0A7S6NYD7</accession>
<protein>
    <submittedName>
        <fullName evidence="1">Uncharacterized protein</fullName>
    </submittedName>
</protein>
<evidence type="ECO:0000313" key="1">
    <source>
        <dbReference type="EMBL" id="QOR60429.1"/>
    </source>
</evidence>
<name>A0A7S6NYD7_9PHYC</name>
<sequence>MSVRRRGVSTAKIIKIPTGQDITLEEHNERPTEYEHCSRILREFLKDYSRSPTRIRRKWFCIPKRVHWNPIIRLSTCKLVQRTRKSKMKHTTPTTVLFFNFTRFPISISVTSIATNVNGCGIGIMGNTLTMDMDKTENKIQTVKVNPYAFFDNFTCDHFNTDFGSSTHALPEEMRIRRLLKEQRRFFVSNPKNDEEKSNKLKIGALNRNLRLSSAIIDPCSHRYYLSIRIHDTDEGRLLMIDNIHRTNYDIIIRDGDVKDQFKATEEVWEN</sequence>
<organism evidence="1">
    <name type="scientific">Bathycoccus sp. RCC716 virus 2</name>
    <dbReference type="NCBI Taxonomy" id="2530039"/>
    <lineage>
        <taxon>Viruses</taxon>
        <taxon>Varidnaviria</taxon>
        <taxon>Bamfordvirae</taxon>
        <taxon>Nucleocytoviricota</taxon>
        <taxon>Megaviricetes</taxon>
        <taxon>Algavirales</taxon>
        <taxon>Phycodnaviridae</taxon>
        <taxon>Prasinovirus</taxon>
    </lineage>
</organism>